<feature type="coiled-coil region" evidence="1">
    <location>
        <begin position="64"/>
        <end position="98"/>
    </location>
</feature>
<reference evidence="4" key="1">
    <citation type="journal article" date="2014" name="Proc. Natl. Acad. Sci. U.S.A.">
        <title>Extensive sampling of basidiomycete genomes demonstrates inadequacy of the white-rot/brown-rot paradigm for wood decay fungi.</title>
        <authorList>
            <person name="Riley R."/>
            <person name="Salamov A.A."/>
            <person name="Brown D.W."/>
            <person name="Nagy L.G."/>
            <person name="Floudas D."/>
            <person name="Held B.W."/>
            <person name="Levasseur A."/>
            <person name="Lombard V."/>
            <person name="Morin E."/>
            <person name="Otillar R."/>
            <person name="Lindquist E.A."/>
            <person name="Sun H."/>
            <person name="LaButti K.M."/>
            <person name="Schmutz J."/>
            <person name="Jabbour D."/>
            <person name="Luo H."/>
            <person name="Baker S.E."/>
            <person name="Pisabarro A.G."/>
            <person name="Walton J.D."/>
            <person name="Blanchette R.A."/>
            <person name="Henrissat B."/>
            <person name="Martin F."/>
            <person name="Cullen D."/>
            <person name="Hibbett D.S."/>
            <person name="Grigoriev I.V."/>
        </authorList>
    </citation>
    <scope>NUCLEOTIDE SEQUENCE [LARGE SCALE GENOMIC DNA]</scope>
    <source>
        <strain evidence="4">CBS 339.88</strain>
    </source>
</reference>
<keyword evidence="4" id="KW-1185">Reference proteome</keyword>
<proteinExistence type="predicted"/>
<name>A0A067SUG5_GALM3</name>
<feature type="compositionally biased region" description="Acidic residues" evidence="2">
    <location>
        <begin position="171"/>
        <end position="185"/>
    </location>
</feature>
<evidence type="ECO:0000313" key="4">
    <source>
        <dbReference type="Proteomes" id="UP000027222"/>
    </source>
</evidence>
<evidence type="ECO:0000256" key="2">
    <source>
        <dbReference type="SAM" id="MobiDB-lite"/>
    </source>
</evidence>
<sequence length="609" mass="68924">MNTNSHFAHNSILPDTATCLTSDETMRTDEILPESLPQAPASLMAKFQDLEARERRISEMWAKIQNWEADTENLRSRAERAEEQARRLTEQLASAAERALTAETYISQNGQQAHPIEPSGSSSFNPLPGMFTPDADSSMRHEPEPESPVQKTIPPWKGKERQRFPGKTGEQDQDADDEDTNEEDRDAVMDQLQPSKAVNFATMKFPRSIIGAGPSLRMKATRGQENSGSPSFNAQFRQGFGDIPSVPVNMTGSQGPSSSLEQVLVVLTGCVAKLTEQMSHLSGSGSGIDQVQRKKKYGAPRTTLFKLPPQRHTTPQRNDQLRAVRETMNTLLDIKHDNDIVQANRTDDDVIAAYEEERGPGPMPPYAPDWANIEGPWNYALLEIFMEAYTATYIVRDAEQQEDICKMFMDRLRRLKKRVKQAAPQVGETNTQMNQRLLTQHRRVLLNQRRNSRRNEVSIQTSLVKPFESKRKQRFSVRSRITVQNAASQNSGEGRVVWEHLDEILSTLGAGGMSSDESDFDDDGQKAYFVKKLSWRRAGLVARMITVDRDRNFKNCYENITGNAPKPRKRRVNATESSRRPIPGLPINFYDDVMSPLIYQRLILYKPRT</sequence>
<gene>
    <name evidence="3" type="ORF">GALMADRAFT_141589</name>
</gene>
<evidence type="ECO:0000256" key="1">
    <source>
        <dbReference type="SAM" id="Coils"/>
    </source>
</evidence>
<protein>
    <submittedName>
        <fullName evidence="3">Uncharacterized protein</fullName>
    </submittedName>
</protein>
<keyword evidence="1" id="KW-0175">Coiled coil</keyword>
<dbReference type="OrthoDB" id="3224221at2759"/>
<organism evidence="3 4">
    <name type="scientific">Galerina marginata (strain CBS 339.88)</name>
    <dbReference type="NCBI Taxonomy" id="685588"/>
    <lineage>
        <taxon>Eukaryota</taxon>
        <taxon>Fungi</taxon>
        <taxon>Dikarya</taxon>
        <taxon>Basidiomycota</taxon>
        <taxon>Agaricomycotina</taxon>
        <taxon>Agaricomycetes</taxon>
        <taxon>Agaricomycetidae</taxon>
        <taxon>Agaricales</taxon>
        <taxon>Agaricineae</taxon>
        <taxon>Strophariaceae</taxon>
        <taxon>Galerina</taxon>
    </lineage>
</organism>
<dbReference type="AlphaFoldDB" id="A0A067SUG5"/>
<feature type="region of interest" description="Disordered" evidence="2">
    <location>
        <begin position="108"/>
        <end position="185"/>
    </location>
</feature>
<dbReference type="EMBL" id="KL142383">
    <property type="protein sequence ID" value="KDR74570.1"/>
    <property type="molecule type" value="Genomic_DNA"/>
</dbReference>
<dbReference type="Proteomes" id="UP000027222">
    <property type="component" value="Unassembled WGS sequence"/>
</dbReference>
<dbReference type="STRING" id="685588.A0A067SUG5"/>
<dbReference type="HOGENOM" id="CLU_032327_0_0_1"/>
<evidence type="ECO:0000313" key="3">
    <source>
        <dbReference type="EMBL" id="KDR74570.1"/>
    </source>
</evidence>
<accession>A0A067SUG5</accession>